<dbReference type="RefSeq" id="WP_308957545.1">
    <property type="nucleotide sequence ID" value="NZ_JAVICY010000069.1"/>
</dbReference>
<organism evidence="2 3">
    <name type="scientific">Acinetobacter gerneri</name>
    <dbReference type="NCBI Taxonomy" id="202952"/>
    <lineage>
        <taxon>Bacteria</taxon>
        <taxon>Pseudomonadati</taxon>
        <taxon>Pseudomonadota</taxon>
        <taxon>Gammaproteobacteria</taxon>
        <taxon>Moraxellales</taxon>
        <taxon>Moraxellaceae</taxon>
        <taxon>Acinetobacter</taxon>
    </lineage>
</organism>
<dbReference type="AlphaFoldDB" id="A0AAW8JPD3"/>
<feature type="chain" id="PRO_5043521748" evidence="1">
    <location>
        <begin position="23"/>
        <end position="159"/>
    </location>
</feature>
<dbReference type="InterPro" id="IPR006597">
    <property type="entry name" value="Sel1-like"/>
</dbReference>
<feature type="signal peptide" evidence="1">
    <location>
        <begin position="1"/>
        <end position="22"/>
    </location>
</feature>
<dbReference type="PANTHER" id="PTHR11102">
    <property type="entry name" value="SEL-1-LIKE PROTEIN"/>
    <property type="match status" value="1"/>
</dbReference>
<comment type="caution">
    <text evidence="2">The sequence shown here is derived from an EMBL/GenBank/DDBJ whole genome shotgun (WGS) entry which is preliminary data.</text>
</comment>
<dbReference type="Pfam" id="PF08238">
    <property type="entry name" value="Sel1"/>
    <property type="match status" value="3"/>
</dbReference>
<name>A0AAW8JPD3_9GAMM</name>
<reference evidence="2" key="1">
    <citation type="submission" date="2023-08" db="EMBL/GenBank/DDBJ databases">
        <title>Emergence of clinically-relevant ST2 carbapenem-resistant Acinetobacter baumannii strains in hospital sewages in Zhejiang, East of China.</title>
        <authorList>
            <person name="Kaichao C."/>
            <person name="Zhang R."/>
        </authorList>
    </citation>
    <scope>NUCLEOTIDE SEQUENCE</scope>
    <source>
        <strain evidence="2">M-SY-60</strain>
    </source>
</reference>
<dbReference type="SMART" id="SM00671">
    <property type="entry name" value="SEL1"/>
    <property type="match status" value="3"/>
</dbReference>
<dbReference type="InterPro" id="IPR011990">
    <property type="entry name" value="TPR-like_helical_dom_sf"/>
</dbReference>
<dbReference type="InterPro" id="IPR050767">
    <property type="entry name" value="Sel1_AlgK"/>
</dbReference>
<dbReference type="EMBL" id="JAVIDA010000068">
    <property type="protein sequence ID" value="MDQ9073817.1"/>
    <property type="molecule type" value="Genomic_DNA"/>
</dbReference>
<dbReference type="PANTHER" id="PTHR11102:SF160">
    <property type="entry name" value="ERAD-ASSOCIATED E3 UBIQUITIN-PROTEIN LIGASE COMPONENT HRD3"/>
    <property type="match status" value="1"/>
</dbReference>
<sequence>MNKFLKVLLVFFFFSLASCVNGKSFENNSEYLAAKNGNVDAQYNVAMNFLNGLDGFPMDEREAKKWFEVAAEKGDAPAQNGLGIMYLRGMGGEQNIEKSEYYYRLAANQGHSNAQLQLALILLDKGADLKEVRYWLEKSKAQDNDEAKEKLSELNEIIK</sequence>
<gene>
    <name evidence="2" type="ORF">RFH51_20545</name>
</gene>
<evidence type="ECO:0000313" key="3">
    <source>
        <dbReference type="Proteomes" id="UP001243195"/>
    </source>
</evidence>
<dbReference type="PROSITE" id="PS51257">
    <property type="entry name" value="PROKAR_LIPOPROTEIN"/>
    <property type="match status" value="1"/>
</dbReference>
<evidence type="ECO:0000313" key="2">
    <source>
        <dbReference type="EMBL" id="MDQ9073817.1"/>
    </source>
</evidence>
<evidence type="ECO:0000256" key="1">
    <source>
        <dbReference type="SAM" id="SignalP"/>
    </source>
</evidence>
<dbReference type="SUPFAM" id="SSF81901">
    <property type="entry name" value="HCP-like"/>
    <property type="match status" value="1"/>
</dbReference>
<dbReference type="Gene3D" id="1.25.40.10">
    <property type="entry name" value="Tetratricopeptide repeat domain"/>
    <property type="match status" value="1"/>
</dbReference>
<keyword evidence="1" id="KW-0732">Signal</keyword>
<proteinExistence type="predicted"/>
<accession>A0AAW8JPD3</accession>
<dbReference type="Proteomes" id="UP001243195">
    <property type="component" value="Unassembled WGS sequence"/>
</dbReference>
<protein>
    <submittedName>
        <fullName evidence="2">Tetratricopeptide repeat protein</fullName>
    </submittedName>
</protein>